<evidence type="ECO:0000313" key="3">
    <source>
        <dbReference type="Proteomes" id="UP001302662"/>
    </source>
</evidence>
<evidence type="ECO:0000313" key="2">
    <source>
        <dbReference type="EMBL" id="WNY27921.1"/>
    </source>
</evidence>
<gene>
    <name evidence="2" type="ORF">MmiEs2_01000</name>
</gene>
<keyword evidence="1" id="KW-1133">Transmembrane helix</keyword>
<proteinExistence type="predicted"/>
<dbReference type="GeneID" id="85196551"/>
<keyword evidence="1" id="KW-0472">Membrane</keyword>
<feature type="transmembrane region" description="Helical" evidence="1">
    <location>
        <begin position="116"/>
        <end position="140"/>
    </location>
</feature>
<dbReference type="EMBL" id="CP131062">
    <property type="protein sequence ID" value="WNY27921.1"/>
    <property type="molecule type" value="Genomic_DNA"/>
</dbReference>
<protein>
    <submittedName>
        <fullName evidence="2">Uncharacterized protein</fullName>
    </submittedName>
</protein>
<dbReference type="AlphaFoldDB" id="A0AA96ZXN7"/>
<feature type="transmembrane region" description="Helical" evidence="1">
    <location>
        <begin position="184"/>
        <end position="202"/>
    </location>
</feature>
<organism evidence="2 3">
    <name type="scientific">Methanimicrococcus stummii</name>
    <dbReference type="NCBI Taxonomy" id="3028294"/>
    <lineage>
        <taxon>Archaea</taxon>
        <taxon>Methanobacteriati</taxon>
        <taxon>Methanobacteriota</taxon>
        <taxon>Stenosarchaea group</taxon>
        <taxon>Methanomicrobia</taxon>
        <taxon>Methanosarcinales</taxon>
        <taxon>Methanosarcinaceae</taxon>
        <taxon>Methanimicrococcus</taxon>
    </lineage>
</organism>
<keyword evidence="3" id="KW-1185">Reference proteome</keyword>
<keyword evidence="1" id="KW-0812">Transmembrane</keyword>
<feature type="transmembrane region" description="Helical" evidence="1">
    <location>
        <begin position="90"/>
        <end position="110"/>
    </location>
</feature>
<name>A0AA96ZXN7_9EURY</name>
<accession>A0AA96ZXN7</accession>
<dbReference type="RefSeq" id="WP_316559493.1">
    <property type="nucleotide sequence ID" value="NZ_CP131062.1"/>
</dbReference>
<reference evidence="2 3" key="1">
    <citation type="submission" date="2023-07" db="EMBL/GenBank/DDBJ databases">
        <title>Closed genome sequence of Methanimicrococcus sp. Es2.</title>
        <authorList>
            <person name="Protasov E."/>
            <person name="Platt K."/>
            <person name="Reeh H."/>
            <person name="Poehlein A."/>
            <person name="Daniel R."/>
            <person name="Brune A."/>
        </authorList>
    </citation>
    <scope>NUCLEOTIDE SEQUENCE [LARGE SCALE GENOMIC DNA]</scope>
    <source>
        <strain evidence="2 3">Es2</strain>
    </source>
</reference>
<evidence type="ECO:0000256" key="1">
    <source>
        <dbReference type="SAM" id="Phobius"/>
    </source>
</evidence>
<feature type="transmembrane region" description="Helical" evidence="1">
    <location>
        <begin position="27"/>
        <end position="56"/>
    </location>
</feature>
<dbReference type="KEGG" id="mees:MmiEs2_01000"/>
<dbReference type="Proteomes" id="UP001302662">
    <property type="component" value="Chromosome"/>
</dbReference>
<sequence>MTDTQSKKNITGLEIITSSFKKGWGAFISNIIVFIVSLLIAALGSILIVTFAPLWYGFIHMVVKAASGEKVEIKDVFYGFKSVNVFIRSWIYWIITIIVLIIITTITTLLASITPILGYIGMFLNFTWIFITLYMIYIYVMTPSENIIYAYKESFNLFKKNIVITIIAYIVTYILSIIGMLLLGVGLLITVPISLLFTTFVLKTITRNETKTETSYGIVHCRNCGASNYREDLLEELEKCEYCGTSFK</sequence>